<evidence type="ECO:0008006" key="5">
    <source>
        <dbReference type="Google" id="ProtNLM"/>
    </source>
</evidence>
<feature type="transmembrane region" description="Helical" evidence="2">
    <location>
        <begin position="172"/>
        <end position="193"/>
    </location>
</feature>
<comment type="caution">
    <text evidence="3">The sequence shown here is derived from an EMBL/GenBank/DDBJ whole genome shotgun (WGS) entry which is preliminary data.</text>
</comment>
<reference evidence="3" key="1">
    <citation type="submission" date="2023-08" db="EMBL/GenBank/DDBJ databases">
        <authorList>
            <person name="Audoor S."/>
            <person name="Bilcke G."/>
        </authorList>
    </citation>
    <scope>NUCLEOTIDE SEQUENCE</scope>
</reference>
<evidence type="ECO:0000313" key="4">
    <source>
        <dbReference type="Proteomes" id="UP001295423"/>
    </source>
</evidence>
<name>A0AAD2JKT2_9STRA</name>
<organism evidence="3 4">
    <name type="scientific">Cylindrotheca closterium</name>
    <dbReference type="NCBI Taxonomy" id="2856"/>
    <lineage>
        <taxon>Eukaryota</taxon>
        <taxon>Sar</taxon>
        <taxon>Stramenopiles</taxon>
        <taxon>Ochrophyta</taxon>
        <taxon>Bacillariophyta</taxon>
        <taxon>Bacillariophyceae</taxon>
        <taxon>Bacillariophycidae</taxon>
        <taxon>Bacillariales</taxon>
        <taxon>Bacillariaceae</taxon>
        <taxon>Cylindrotheca</taxon>
    </lineage>
</organism>
<dbReference type="AlphaFoldDB" id="A0AAD2JKT2"/>
<feature type="transmembrane region" description="Helical" evidence="2">
    <location>
        <begin position="248"/>
        <end position="273"/>
    </location>
</feature>
<feature type="transmembrane region" description="Helical" evidence="2">
    <location>
        <begin position="285"/>
        <end position="304"/>
    </location>
</feature>
<evidence type="ECO:0000256" key="2">
    <source>
        <dbReference type="SAM" id="Phobius"/>
    </source>
</evidence>
<feature type="compositionally biased region" description="Basic and acidic residues" evidence="1">
    <location>
        <begin position="1"/>
        <end position="18"/>
    </location>
</feature>
<keyword evidence="2" id="KW-0812">Transmembrane</keyword>
<evidence type="ECO:0000256" key="1">
    <source>
        <dbReference type="SAM" id="MobiDB-lite"/>
    </source>
</evidence>
<dbReference type="Proteomes" id="UP001295423">
    <property type="component" value="Unassembled WGS sequence"/>
</dbReference>
<feature type="region of interest" description="Disordered" evidence="1">
    <location>
        <begin position="1"/>
        <end position="22"/>
    </location>
</feature>
<dbReference type="Pfam" id="PF18761">
    <property type="entry name" value="Heliorhodopsin"/>
    <property type="match status" value="1"/>
</dbReference>
<gene>
    <name evidence="3" type="ORF">CYCCA115_LOCUS17528</name>
</gene>
<feature type="transmembrane region" description="Helical" evidence="2">
    <location>
        <begin position="47"/>
        <end position="66"/>
    </location>
</feature>
<dbReference type="InterPro" id="IPR041113">
    <property type="entry name" value="Heliorhodopsin"/>
</dbReference>
<accession>A0AAD2JKT2</accession>
<dbReference type="EMBL" id="CAKOGP040001980">
    <property type="protein sequence ID" value="CAJ1959104.1"/>
    <property type="molecule type" value="Genomic_DNA"/>
</dbReference>
<feature type="transmembrane region" description="Helical" evidence="2">
    <location>
        <begin position="213"/>
        <end position="236"/>
    </location>
</feature>
<dbReference type="NCBIfam" id="NF038020">
    <property type="entry name" value="HeR"/>
    <property type="match status" value="1"/>
</dbReference>
<evidence type="ECO:0000313" key="3">
    <source>
        <dbReference type="EMBL" id="CAJ1959104.1"/>
    </source>
</evidence>
<proteinExistence type="predicted"/>
<protein>
    <recommendedName>
        <fullName evidence="5">Transmembrane protein</fullName>
    </recommendedName>
</protein>
<keyword evidence="2" id="KW-1133">Transmembrane helix</keyword>
<keyword evidence="2" id="KW-0472">Membrane</keyword>
<keyword evidence="4" id="KW-1185">Reference proteome</keyword>
<sequence length="324" mass="36981">MEDSKRTDFIEGQRENDATPRSSPIVAKKRHYLDVENRNTIPKVLNLLHLIGALIQTAECIFLFAFSRNIHLKWLLFTHYPVAVEDSYAAVLGGVGVDNLYYARPETRLVSEVSVPWVTGTIVLLSALDHIFTITPYGRNLYNHGLSQNRATYRWLEYGISCSLMNMHMAQLVGVTDVHMILLIFVLSILIQYPAYIFEVVNGRARAEGHAYYWSPFFIGCLPYAAVWGVILTYYAESLAEVENQPQFVFPTIIAVFCLECLFPIVFVLQWLQMGIFKDYMVGEYTFMMLGVLAKSSLAWLTIVGSSKYAEGFREQEADDLFYN</sequence>
<dbReference type="Gene3D" id="1.20.1070.10">
    <property type="entry name" value="Rhodopsin 7-helix transmembrane proteins"/>
    <property type="match status" value="1"/>
</dbReference>